<comment type="catalytic activity">
    <reaction evidence="1 8">
        <text>Endonucleolytic cleavage to 5'-phosphomonoester.</text>
        <dbReference type="EC" id="3.1.26.3"/>
    </reaction>
</comment>
<dbReference type="GO" id="GO:0046872">
    <property type="term" value="F:metal ion binding"/>
    <property type="evidence" value="ECO:0007669"/>
    <property type="project" value="UniProtKB-KW"/>
</dbReference>
<keyword evidence="4 8" id="KW-0540">Nuclease</keyword>
<evidence type="ECO:0000256" key="1">
    <source>
        <dbReference type="ARBA" id="ARBA00000109"/>
    </source>
</evidence>
<dbReference type="SMART" id="SM00358">
    <property type="entry name" value="DSRM"/>
    <property type="match status" value="1"/>
</dbReference>
<dbReference type="SMART" id="SM00535">
    <property type="entry name" value="RIBOc"/>
    <property type="match status" value="1"/>
</dbReference>
<dbReference type="AlphaFoldDB" id="A0A1H6FXL3"/>
<evidence type="ECO:0000256" key="8">
    <source>
        <dbReference type="HAMAP-Rule" id="MF_00104"/>
    </source>
</evidence>
<keyword evidence="8" id="KW-0479">Metal-binding</keyword>
<dbReference type="SUPFAM" id="SSF54768">
    <property type="entry name" value="dsRNA-binding domain-like"/>
    <property type="match status" value="1"/>
</dbReference>
<keyword evidence="5 8" id="KW-0255">Endonuclease</keyword>
<keyword evidence="12" id="KW-1185">Reference proteome</keyword>
<evidence type="ECO:0000256" key="7">
    <source>
        <dbReference type="ARBA" id="ARBA00022884"/>
    </source>
</evidence>
<evidence type="ECO:0000256" key="6">
    <source>
        <dbReference type="ARBA" id="ARBA00022801"/>
    </source>
</evidence>
<accession>A0A1H6FXL3</accession>
<keyword evidence="8" id="KW-0819">tRNA processing</keyword>
<feature type="active site" evidence="8">
    <location>
        <position position="57"/>
    </location>
</feature>
<feature type="domain" description="RNase III" evidence="10">
    <location>
        <begin position="30"/>
        <end position="144"/>
    </location>
</feature>
<gene>
    <name evidence="8" type="primary">rnc</name>
    <name evidence="11" type="ORF">SAMN02745716_1858</name>
</gene>
<feature type="domain" description="DRBM" evidence="9">
    <location>
        <begin position="169"/>
        <end position="237"/>
    </location>
</feature>
<feature type="active site" evidence="8">
    <location>
        <position position="133"/>
    </location>
</feature>
<proteinExistence type="inferred from homology"/>
<dbReference type="EMBL" id="FNWJ01000002">
    <property type="protein sequence ID" value="SEH15152.1"/>
    <property type="molecule type" value="Genomic_DNA"/>
</dbReference>
<dbReference type="SUPFAM" id="SSF69065">
    <property type="entry name" value="RNase III domain-like"/>
    <property type="match status" value="1"/>
</dbReference>
<comment type="similarity">
    <text evidence="2">Belongs to the ribonuclease III family.</text>
</comment>
<keyword evidence="8" id="KW-0698">rRNA processing</keyword>
<evidence type="ECO:0000256" key="4">
    <source>
        <dbReference type="ARBA" id="ARBA00022722"/>
    </source>
</evidence>
<keyword evidence="7 8" id="KW-0694">RNA-binding</keyword>
<dbReference type="GO" id="GO:0008033">
    <property type="term" value="P:tRNA processing"/>
    <property type="evidence" value="ECO:0007669"/>
    <property type="project" value="UniProtKB-KW"/>
</dbReference>
<dbReference type="PROSITE" id="PS50142">
    <property type="entry name" value="RNASE_3_2"/>
    <property type="match status" value="1"/>
</dbReference>
<keyword evidence="8" id="KW-0460">Magnesium</keyword>
<keyword evidence="8" id="KW-0963">Cytoplasm</keyword>
<dbReference type="CDD" id="cd00593">
    <property type="entry name" value="RIBOc"/>
    <property type="match status" value="1"/>
</dbReference>
<organism evidence="11 12">
    <name type="scientific">Thermoleophilum album</name>
    <dbReference type="NCBI Taxonomy" id="29539"/>
    <lineage>
        <taxon>Bacteria</taxon>
        <taxon>Bacillati</taxon>
        <taxon>Actinomycetota</taxon>
        <taxon>Thermoleophilia</taxon>
        <taxon>Thermoleophilales</taxon>
        <taxon>Thermoleophilaceae</taxon>
        <taxon>Thermoleophilum</taxon>
    </lineage>
</organism>
<feature type="binding site" evidence="8">
    <location>
        <position position="133"/>
    </location>
    <ligand>
        <name>Mg(2+)</name>
        <dbReference type="ChEBI" id="CHEBI:18420"/>
    </ligand>
</feature>
<comment type="cofactor">
    <cofactor evidence="8">
        <name>Mg(2+)</name>
        <dbReference type="ChEBI" id="CHEBI:18420"/>
    </cofactor>
</comment>
<keyword evidence="3 8" id="KW-0507">mRNA processing</keyword>
<keyword evidence="8" id="KW-0699">rRNA-binding</keyword>
<dbReference type="HAMAP" id="MF_00104">
    <property type="entry name" value="RNase_III"/>
    <property type="match status" value="1"/>
</dbReference>
<comment type="subunit">
    <text evidence="8">Homodimer.</text>
</comment>
<dbReference type="PROSITE" id="PS50137">
    <property type="entry name" value="DS_RBD"/>
    <property type="match status" value="1"/>
</dbReference>
<dbReference type="InterPro" id="IPR014720">
    <property type="entry name" value="dsRBD_dom"/>
</dbReference>
<evidence type="ECO:0000313" key="11">
    <source>
        <dbReference type="EMBL" id="SEH15152.1"/>
    </source>
</evidence>
<dbReference type="InterPro" id="IPR000999">
    <property type="entry name" value="RNase_III_dom"/>
</dbReference>
<dbReference type="Proteomes" id="UP000222056">
    <property type="component" value="Unassembled WGS sequence"/>
</dbReference>
<evidence type="ECO:0000256" key="5">
    <source>
        <dbReference type="ARBA" id="ARBA00022759"/>
    </source>
</evidence>
<feature type="binding site" evidence="8">
    <location>
        <position position="130"/>
    </location>
    <ligand>
        <name>Mg(2+)</name>
        <dbReference type="ChEBI" id="CHEBI:18420"/>
    </ligand>
</feature>
<dbReference type="Gene3D" id="1.10.1520.10">
    <property type="entry name" value="Ribonuclease III domain"/>
    <property type="match status" value="1"/>
</dbReference>
<dbReference type="PANTHER" id="PTHR11207:SF0">
    <property type="entry name" value="RIBONUCLEASE 3"/>
    <property type="match status" value="1"/>
</dbReference>
<dbReference type="Gene3D" id="3.30.160.20">
    <property type="match status" value="1"/>
</dbReference>
<dbReference type="GO" id="GO:0005737">
    <property type="term" value="C:cytoplasm"/>
    <property type="evidence" value="ECO:0007669"/>
    <property type="project" value="UniProtKB-SubCell"/>
</dbReference>
<evidence type="ECO:0000256" key="3">
    <source>
        <dbReference type="ARBA" id="ARBA00022664"/>
    </source>
</evidence>
<dbReference type="InterPro" id="IPR011907">
    <property type="entry name" value="RNase_III"/>
</dbReference>
<dbReference type="Pfam" id="PF14622">
    <property type="entry name" value="Ribonucleas_3_3"/>
    <property type="match status" value="1"/>
</dbReference>
<dbReference type="GO" id="GO:0006364">
    <property type="term" value="P:rRNA processing"/>
    <property type="evidence" value="ECO:0007669"/>
    <property type="project" value="UniProtKB-UniRule"/>
</dbReference>
<comment type="function">
    <text evidence="8">Digests double-stranded RNA. Involved in the processing of primary rRNA transcript to yield the immediate precursors to the large and small rRNAs (23S and 16S). Processes some mRNAs, and tRNAs when they are encoded in the rRNA operon. Processes pre-crRNA and tracrRNA of type II CRISPR loci if present in the organism.</text>
</comment>
<dbReference type="FunFam" id="3.30.160.20:FF:000007">
    <property type="entry name" value="Double-stranded RNA-binding protein Staufen homolog 1"/>
    <property type="match status" value="1"/>
</dbReference>
<evidence type="ECO:0000259" key="9">
    <source>
        <dbReference type="PROSITE" id="PS50137"/>
    </source>
</evidence>
<evidence type="ECO:0000256" key="2">
    <source>
        <dbReference type="ARBA" id="ARBA00010183"/>
    </source>
</evidence>
<dbReference type="GO" id="GO:0010468">
    <property type="term" value="P:regulation of gene expression"/>
    <property type="evidence" value="ECO:0007669"/>
    <property type="project" value="TreeGrafter"/>
</dbReference>
<dbReference type="OrthoDB" id="9805026at2"/>
<comment type="caution">
    <text evidence="8">Lacks conserved residue(s) required for the propagation of feature annotation.</text>
</comment>
<dbReference type="GO" id="GO:0019843">
    <property type="term" value="F:rRNA binding"/>
    <property type="evidence" value="ECO:0007669"/>
    <property type="project" value="UniProtKB-KW"/>
</dbReference>
<dbReference type="InterPro" id="IPR036389">
    <property type="entry name" value="RNase_III_sf"/>
</dbReference>
<dbReference type="GO" id="GO:0006397">
    <property type="term" value="P:mRNA processing"/>
    <property type="evidence" value="ECO:0007669"/>
    <property type="project" value="UniProtKB-UniRule"/>
</dbReference>
<protein>
    <recommendedName>
        <fullName evidence="8">Ribonuclease 3</fullName>
        <ecNumber evidence="8">3.1.26.3</ecNumber>
    </recommendedName>
    <alternativeName>
        <fullName evidence="8">Ribonuclease III</fullName>
        <shortName evidence="8">RNase III</shortName>
    </alternativeName>
</protein>
<keyword evidence="6 8" id="KW-0378">Hydrolase</keyword>
<name>A0A1H6FXL3_THEAL</name>
<dbReference type="PANTHER" id="PTHR11207">
    <property type="entry name" value="RIBONUCLEASE III"/>
    <property type="match status" value="1"/>
</dbReference>
<evidence type="ECO:0000313" key="12">
    <source>
        <dbReference type="Proteomes" id="UP000222056"/>
    </source>
</evidence>
<sequence length="247" mass="27162">MPPRSELEPSPVATSRAEALRELLDELPPELYRQVFAHASWAPSRAESYERLAFLGDVVLSLSVSTYLLPRFEEYGAGRLTKLRAQAVSGAACARVARALEVPERLRAAAPADHQRAVRALLESERVLASICEAVIGACYLAFGLERTAAAVLQAFGPEIERAIAEPFDFKSLLQERLARRSQTVEYRIEAEEGPPHKRRFVVVASAGGRDLGRGEGRSKKAAEQEAALAALERLEREDERDQGTPD</sequence>
<dbReference type="GO" id="GO:0004525">
    <property type="term" value="F:ribonuclease III activity"/>
    <property type="evidence" value="ECO:0007669"/>
    <property type="project" value="UniProtKB-UniRule"/>
</dbReference>
<reference evidence="12" key="1">
    <citation type="submission" date="2016-10" db="EMBL/GenBank/DDBJ databases">
        <authorList>
            <person name="Varghese N."/>
            <person name="Submissions S."/>
        </authorList>
    </citation>
    <scope>NUCLEOTIDE SEQUENCE [LARGE SCALE GENOMIC DNA]</scope>
    <source>
        <strain evidence="12">ATCC 35263</strain>
    </source>
</reference>
<comment type="subcellular location">
    <subcellularLocation>
        <location evidence="8">Cytoplasm</location>
    </subcellularLocation>
</comment>
<dbReference type="Pfam" id="PF00035">
    <property type="entry name" value="dsrm"/>
    <property type="match status" value="1"/>
</dbReference>
<dbReference type="EC" id="3.1.26.3" evidence="8"/>
<dbReference type="STRING" id="29539.SAMN02745716_1858"/>
<evidence type="ECO:0000259" key="10">
    <source>
        <dbReference type="PROSITE" id="PS50142"/>
    </source>
</evidence>
<dbReference type="GO" id="GO:0003725">
    <property type="term" value="F:double-stranded RNA binding"/>
    <property type="evidence" value="ECO:0007669"/>
    <property type="project" value="TreeGrafter"/>
</dbReference>
<dbReference type="CDD" id="cd10845">
    <property type="entry name" value="DSRM_RNAse_III_family"/>
    <property type="match status" value="1"/>
</dbReference>